<dbReference type="InterPro" id="IPR050991">
    <property type="entry name" value="ECM_Regulatory_Proteins"/>
</dbReference>
<feature type="domain" description="Fibronectin type-III" evidence="5">
    <location>
        <begin position="31"/>
        <end position="119"/>
    </location>
</feature>
<evidence type="ECO:0000259" key="5">
    <source>
        <dbReference type="PROSITE" id="PS50853"/>
    </source>
</evidence>
<dbReference type="PROSITE" id="PS50853">
    <property type="entry name" value="FN3"/>
    <property type="match status" value="2"/>
</dbReference>
<dbReference type="PANTHER" id="PTHR46708:SF2">
    <property type="entry name" value="FIBRONECTIN TYPE-III DOMAIN-CONTAINING PROTEIN"/>
    <property type="match status" value="1"/>
</dbReference>
<feature type="transmembrane region" description="Helical" evidence="3">
    <location>
        <begin position="380"/>
        <end position="400"/>
    </location>
</feature>
<evidence type="ECO:0000313" key="7">
    <source>
        <dbReference type="Proteomes" id="UP001274896"/>
    </source>
</evidence>
<evidence type="ECO:0000256" key="2">
    <source>
        <dbReference type="SAM" id="MobiDB-lite"/>
    </source>
</evidence>
<evidence type="ECO:0000256" key="3">
    <source>
        <dbReference type="SAM" id="Phobius"/>
    </source>
</evidence>
<feature type="chain" id="PRO_5042237238" description="Fibronectin type-III domain-containing protein" evidence="4">
    <location>
        <begin position="16"/>
        <end position="487"/>
    </location>
</feature>
<dbReference type="Pfam" id="PF00041">
    <property type="entry name" value="fn3"/>
    <property type="match status" value="2"/>
</dbReference>
<dbReference type="CDD" id="cd00063">
    <property type="entry name" value="FN3"/>
    <property type="match status" value="3"/>
</dbReference>
<dbReference type="InterPro" id="IPR036116">
    <property type="entry name" value="FN3_sf"/>
</dbReference>
<keyword evidence="3" id="KW-0472">Membrane</keyword>
<feature type="region of interest" description="Disordered" evidence="2">
    <location>
        <begin position="466"/>
        <end position="487"/>
    </location>
</feature>
<dbReference type="InterPro" id="IPR013783">
    <property type="entry name" value="Ig-like_fold"/>
</dbReference>
<keyword evidence="4" id="KW-0732">Signal</keyword>
<dbReference type="Proteomes" id="UP001274896">
    <property type="component" value="Unassembled WGS sequence"/>
</dbReference>
<organism evidence="6 7">
    <name type="scientific">Hemibagrus guttatus</name>
    <dbReference type="NCBI Taxonomy" id="175788"/>
    <lineage>
        <taxon>Eukaryota</taxon>
        <taxon>Metazoa</taxon>
        <taxon>Chordata</taxon>
        <taxon>Craniata</taxon>
        <taxon>Vertebrata</taxon>
        <taxon>Euteleostomi</taxon>
        <taxon>Actinopterygii</taxon>
        <taxon>Neopterygii</taxon>
        <taxon>Teleostei</taxon>
        <taxon>Ostariophysi</taxon>
        <taxon>Siluriformes</taxon>
        <taxon>Bagridae</taxon>
        <taxon>Hemibagrus</taxon>
    </lineage>
</organism>
<dbReference type="AlphaFoldDB" id="A0AAE0REP1"/>
<reference evidence="6" key="1">
    <citation type="submission" date="2023-06" db="EMBL/GenBank/DDBJ databases">
        <title>Male Hemibagrus guttatus genome.</title>
        <authorList>
            <person name="Bian C."/>
        </authorList>
    </citation>
    <scope>NUCLEOTIDE SEQUENCE</scope>
    <source>
        <strain evidence="6">Male_cb2023</strain>
        <tissue evidence="6">Muscle</tissue>
    </source>
</reference>
<dbReference type="Gene3D" id="2.60.40.10">
    <property type="entry name" value="Immunoglobulins"/>
    <property type="match status" value="4"/>
</dbReference>
<keyword evidence="7" id="KW-1185">Reference proteome</keyword>
<keyword evidence="3" id="KW-1133">Transmembrane helix</keyword>
<dbReference type="SMART" id="SM00060">
    <property type="entry name" value="FN3"/>
    <property type="match status" value="4"/>
</dbReference>
<feature type="compositionally biased region" description="Polar residues" evidence="2">
    <location>
        <begin position="477"/>
        <end position="487"/>
    </location>
</feature>
<sequence length="487" mass="54080">MGILGLLLMCWSVAPLWLRKKIFNLYLFSAPPKIIGVVVKARTETLLTLEWTKMNNFSYILRYSNGTETPLTVSTHGSVLRYTVSSLSPGTKYTFVLYAVLKGVKHSAFNFTAVTSPSNVASVSVKARSETAVTFEWSKVNNSNAYIYILKQSNRSEAYIPMYWGGSTATYTVSSLSPGTKYSFTLYTVFDGEKSSGYNFSTATMPVNVARVNVSQRFADRLELSWDKVRSDNISYVLRDSSKDETTVAALGKGSAMTHTVSSLSPATRYNFTLYTVFEGVRSRGLTFTSVTASLTVTGLRCERLSGGNSLVLVWDAPSGQWTGVEVQMKGRNPQYLNGTRLELRDLYPAFWYNMTLKLYSGDVKSAPVSISCQTDPRGVIAGVVLVLLFMLFIICLGAVGHRKSVLKRKTQSDSHTNQTSIQGAEEGVCNVFVLAKQESCDGKKHFSQRLNKKKKVKPIQQNPYRTPEAHIPVTGRESSNMMEQMR</sequence>
<dbReference type="InterPro" id="IPR003961">
    <property type="entry name" value="FN3_dom"/>
</dbReference>
<gene>
    <name evidence="6" type="ORF">QTP70_027233</name>
</gene>
<dbReference type="EMBL" id="JAUCMX010000003">
    <property type="protein sequence ID" value="KAK3551804.1"/>
    <property type="molecule type" value="Genomic_DNA"/>
</dbReference>
<name>A0AAE0REP1_9TELE</name>
<accession>A0AAE0REP1</accession>
<keyword evidence="1" id="KW-0677">Repeat</keyword>
<keyword evidence="3" id="KW-0812">Transmembrane</keyword>
<evidence type="ECO:0000313" key="6">
    <source>
        <dbReference type="EMBL" id="KAK3551804.1"/>
    </source>
</evidence>
<comment type="caution">
    <text evidence="6">The sequence shown here is derived from an EMBL/GenBank/DDBJ whole genome shotgun (WGS) entry which is preliminary data.</text>
</comment>
<evidence type="ECO:0000256" key="1">
    <source>
        <dbReference type="ARBA" id="ARBA00022737"/>
    </source>
</evidence>
<feature type="signal peptide" evidence="4">
    <location>
        <begin position="1"/>
        <end position="15"/>
    </location>
</feature>
<evidence type="ECO:0000256" key="4">
    <source>
        <dbReference type="SAM" id="SignalP"/>
    </source>
</evidence>
<proteinExistence type="predicted"/>
<feature type="domain" description="Fibronectin type-III" evidence="5">
    <location>
        <begin position="205"/>
        <end position="295"/>
    </location>
</feature>
<dbReference type="SUPFAM" id="SSF49265">
    <property type="entry name" value="Fibronectin type III"/>
    <property type="match status" value="3"/>
</dbReference>
<dbReference type="PANTHER" id="PTHR46708">
    <property type="entry name" value="TENASCIN"/>
    <property type="match status" value="1"/>
</dbReference>
<protein>
    <recommendedName>
        <fullName evidence="5">Fibronectin type-III domain-containing protein</fullName>
    </recommendedName>
</protein>